<reference evidence="2" key="1">
    <citation type="submission" date="2020-09" db="EMBL/GenBank/DDBJ databases">
        <title>Genome-Enabled Discovery of Anthraquinone Biosynthesis in Senna tora.</title>
        <authorList>
            <person name="Kang S.-H."/>
            <person name="Pandey R.P."/>
            <person name="Lee C.-M."/>
            <person name="Sim J.-S."/>
            <person name="Jeong J.-T."/>
            <person name="Choi B.-S."/>
            <person name="Jung M."/>
            <person name="Ginzburg D."/>
            <person name="Zhao K."/>
            <person name="Won S.Y."/>
            <person name="Oh T.-J."/>
            <person name="Yu Y."/>
            <person name="Kim N.-H."/>
            <person name="Lee O.R."/>
            <person name="Lee T.-H."/>
            <person name="Bashyal P."/>
            <person name="Kim T.-S."/>
            <person name="Lee W.-H."/>
            <person name="Kawkins C."/>
            <person name="Kim C.-K."/>
            <person name="Kim J.S."/>
            <person name="Ahn B.O."/>
            <person name="Rhee S.Y."/>
            <person name="Sohng J.K."/>
        </authorList>
    </citation>
    <scope>NUCLEOTIDE SEQUENCE</scope>
    <source>
        <tissue evidence="2">Leaf</tissue>
    </source>
</reference>
<name>A0A834TY45_9FABA</name>
<feature type="region of interest" description="Disordered" evidence="1">
    <location>
        <begin position="63"/>
        <end position="104"/>
    </location>
</feature>
<organism evidence="2 3">
    <name type="scientific">Senna tora</name>
    <dbReference type="NCBI Taxonomy" id="362788"/>
    <lineage>
        <taxon>Eukaryota</taxon>
        <taxon>Viridiplantae</taxon>
        <taxon>Streptophyta</taxon>
        <taxon>Embryophyta</taxon>
        <taxon>Tracheophyta</taxon>
        <taxon>Spermatophyta</taxon>
        <taxon>Magnoliopsida</taxon>
        <taxon>eudicotyledons</taxon>
        <taxon>Gunneridae</taxon>
        <taxon>Pentapetalae</taxon>
        <taxon>rosids</taxon>
        <taxon>fabids</taxon>
        <taxon>Fabales</taxon>
        <taxon>Fabaceae</taxon>
        <taxon>Caesalpinioideae</taxon>
        <taxon>Cassia clade</taxon>
        <taxon>Senna</taxon>
    </lineage>
</organism>
<dbReference type="EMBL" id="JAAIUW010000005">
    <property type="protein sequence ID" value="KAF7830908.1"/>
    <property type="molecule type" value="Genomic_DNA"/>
</dbReference>
<feature type="compositionally biased region" description="Basic and acidic residues" evidence="1">
    <location>
        <begin position="78"/>
        <end position="92"/>
    </location>
</feature>
<protein>
    <submittedName>
        <fullName evidence="2">Uncharacterized protein</fullName>
    </submittedName>
</protein>
<comment type="caution">
    <text evidence="2">The sequence shown here is derived from an EMBL/GenBank/DDBJ whole genome shotgun (WGS) entry which is preliminary data.</text>
</comment>
<sequence length="233" mass="26421">MVFQSNRSQKVHRSHVGVQIRLHTRNSRCSSCGSRRGGAAEERQEAGVAWLLIVQKQILRDPERTVRANDGQSNHQSRNQERSNVREENNEHRPHHQNAQNFAIREVDTEVGEVLTDPRICFGERIGAGHCGPVDEFRPWAALGESLSNRGGEACDERAKSGCSNGRLRLGTIDAAVGLGIGDRECRRRGHWWRVILRPPREVLQSKEVLRRNTRTRRGMISDSLRVPKEAEM</sequence>
<evidence type="ECO:0000313" key="2">
    <source>
        <dbReference type="EMBL" id="KAF7830908.1"/>
    </source>
</evidence>
<evidence type="ECO:0000313" key="3">
    <source>
        <dbReference type="Proteomes" id="UP000634136"/>
    </source>
</evidence>
<keyword evidence="3" id="KW-1185">Reference proteome</keyword>
<dbReference type="AlphaFoldDB" id="A0A834TY45"/>
<dbReference type="Proteomes" id="UP000634136">
    <property type="component" value="Unassembled WGS sequence"/>
</dbReference>
<gene>
    <name evidence="2" type="ORF">G2W53_013241</name>
</gene>
<proteinExistence type="predicted"/>
<evidence type="ECO:0000256" key="1">
    <source>
        <dbReference type="SAM" id="MobiDB-lite"/>
    </source>
</evidence>
<accession>A0A834TY45</accession>